<evidence type="ECO:0000313" key="2">
    <source>
        <dbReference type="WBParaSite" id="ACRNAN_scaffold743.g23680.t1"/>
    </source>
</evidence>
<name>A0A914ED48_9BILA</name>
<sequence>METMDKGAAYSDKGPIIGLEITDYGKEKDDCGPYEEIDDMFFKKWDEAWSSGSQFNGFEVVKFDVDVGQPYVSSGCLKKKKNLEKISQKKRITWCTGTVFVEREEKKFKLKKSSLSNSDMLELLMKDDSDDITPILDAEILYDPCVIIRALGIRDIAFLTNSEDLVIL</sequence>
<evidence type="ECO:0000313" key="1">
    <source>
        <dbReference type="Proteomes" id="UP000887540"/>
    </source>
</evidence>
<keyword evidence="1" id="KW-1185">Reference proteome</keyword>
<dbReference type="WBParaSite" id="ACRNAN_scaffold743.g23680.t1">
    <property type="protein sequence ID" value="ACRNAN_scaffold743.g23680.t1"/>
    <property type="gene ID" value="ACRNAN_scaffold743.g23680"/>
</dbReference>
<proteinExistence type="predicted"/>
<reference evidence="2" key="1">
    <citation type="submission" date="2022-11" db="UniProtKB">
        <authorList>
            <consortium name="WormBaseParasite"/>
        </authorList>
    </citation>
    <scope>IDENTIFICATION</scope>
</reference>
<dbReference type="Proteomes" id="UP000887540">
    <property type="component" value="Unplaced"/>
</dbReference>
<protein>
    <submittedName>
        <fullName evidence="2">Uncharacterized protein</fullName>
    </submittedName>
</protein>
<organism evidence="1 2">
    <name type="scientific">Acrobeloides nanus</name>
    <dbReference type="NCBI Taxonomy" id="290746"/>
    <lineage>
        <taxon>Eukaryota</taxon>
        <taxon>Metazoa</taxon>
        <taxon>Ecdysozoa</taxon>
        <taxon>Nematoda</taxon>
        <taxon>Chromadorea</taxon>
        <taxon>Rhabditida</taxon>
        <taxon>Tylenchina</taxon>
        <taxon>Cephalobomorpha</taxon>
        <taxon>Cephaloboidea</taxon>
        <taxon>Cephalobidae</taxon>
        <taxon>Acrobeloides</taxon>
    </lineage>
</organism>
<accession>A0A914ED48</accession>
<dbReference type="AlphaFoldDB" id="A0A914ED48"/>